<accession>A0ACB5TRS2</accession>
<evidence type="ECO:0000313" key="1">
    <source>
        <dbReference type="EMBL" id="GME93979.1"/>
    </source>
</evidence>
<reference evidence="1" key="1">
    <citation type="submission" date="2023-04" db="EMBL/GenBank/DDBJ databases">
        <title>Ambrosiozyma monospora NBRC 10751.</title>
        <authorList>
            <person name="Ichikawa N."/>
            <person name="Sato H."/>
            <person name="Tonouchi N."/>
        </authorList>
    </citation>
    <scope>NUCLEOTIDE SEQUENCE</scope>
    <source>
        <strain evidence="1">NBRC 10751</strain>
    </source>
</reference>
<organism evidence="1 2">
    <name type="scientific">Ambrosiozyma monospora</name>
    <name type="common">Yeast</name>
    <name type="synonym">Endomycopsis monosporus</name>
    <dbReference type="NCBI Taxonomy" id="43982"/>
    <lineage>
        <taxon>Eukaryota</taxon>
        <taxon>Fungi</taxon>
        <taxon>Dikarya</taxon>
        <taxon>Ascomycota</taxon>
        <taxon>Saccharomycotina</taxon>
        <taxon>Pichiomycetes</taxon>
        <taxon>Pichiales</taxon>
        <taxon>Pichiaceae</taxon>
        <taxon>Ambrosiozyma</taxon>
    </lineage>
</organism>
<gene>
    <name evidence="1" type="ORF">Amon02_000945800</name>
</gene>
<sequence length="452" mass="49463">MLDKIHKKDDFTKNEEYIKQVVKVLNPTLVIKDIGSTVDVVTLARIMHEPPVRTQSNSSSLTGAELVRVHNLLLEGDKQTALHLALSHRDWAMSLLIANIIGGACFDEIMKLFVATSFDANDPIQKNLGFFLQFNSNGVDLNAQFKGKEQWLVSNYKTIVPFILLNNSKAGDVLLKLGGLLLNAGYKDYAKLSYILSGLPLIPEKPQLLPTDVYSLMMDQIYEFILLSSNNVPHALSHGFPHILVSKLIHAGYLTDIGMADDAKKYSDHIITVLKSKQVFFEPVVGLAMDHLSERLSRTSTSANGQGWFGGKLGRPNLDKVWGTLDKSFNKFVAGEDLTTDNRSMAPTDGVFSKYNSPSVSRVSSHMNLSQAASNATPMRGPYGNAMNATSASSLLMQTKPSTTNLYSAMGVSQDNDSGNVGHHGYPTSSRNVSHHAGLKKLQGLLAIRQGC</sequence>
<keyword evidence="2" id="KW-1185">Reference proteome</keyword>
<dbReference type="Proteomes" id="UP001165064">
    <property type="component" value="Unassembled WGS sequence"/>
</dbReference>
<evidence type="ECO:0000313" key="2">
    <source>
        <dbReference type="Proteomes" id="UP001165064"/>
    </source>
</evidence>
<dbReference type="EMBL" id="BSXS01008888">
    <property type="protein sequence ID" value="GME93979.1"/>
    <property type="molecule type" value="Genomic_DNA"/>
</dbReference>
<comment type="caution">
    <text evidence="1">The sequence shown here is derived from an EMBL/GenBank/DDBJ whole genome shotgun (WGS) entry which is preliminary data.</text>
</comment>
<name>A0ACB5TRS2_AMBMO</name>
<protein>
    <submittedName>
        <fullName evidence="1">Unnamed protein product</fullName>
    </submittedName>
</protein>
<proteinExistence type="predicted"/>